<name>A0A7W7ZR56_9BACT</name>
<reference evidence="1 2" key="1">
    <citation type="submission" date="2020-08" db="EMBL/GenBank/DDBJ databases">
        <title>Genomic Encyclopedia of Type Strains, Phase IV (KMG-V): Genome sequencing to study the core and pangenomes of soil and plant-associated prokaryotes.</title>
        <authorList>
            <person name="Whitman W."/>
        </authorList>
    </citation>
    <scope>NUCLEOTIDE SEQUENCE [LARGE SCALE GENOMIC DNA]</scope>
    <source>
        <strain evidence="1 2">X5P3</strain>
    </source>
</reference>
<sequence>MTIKIYVEGGGDNKDTIARCKQGFAEYCKKIAPAKQQPKIIACGGRDQAFTRFKTAVQNGKAGESCALLVDSEGPVRPDSPPAIYLQTHDGWNFAHLPGHQVFLMVQAMEAWFLADRNALIAYYGAAFRPNALPGDERHIETISKDDLEPCLVNASRATKTKGSYHKTRHAFALLAEINPDKVAAASSHAAALHNFIRSQ</sequence>
<comment type="caution">
    <text evidence="1">The sequence shown here is derived from an EMBL/GenBank/DDBJ whole genome shotgun (WGS) entry which is preliminary data.</text>
</comment>
<evidence type="ECO:0000313" key="1">
    <source>
        <dbReference type="EMBL" id="MBB5064288.1"/>
    </source>
</evidence>
<evidence type="ECO:0008006" key="3">
    <source>
        <dbReference type="Google" id="ProtNLM"/>
    </source>
</evidence>
<dbReference type="RefSeq" id="WP_184256078.1">
    <property type="nucleotide sequence ID" value="NZ_JACHIO010000010.1"/>
</dbReference>
<dbReference type="Pfam" id="PF14103">
    <property type="entry name" value="DUF4276"/>
    <property type="match status" value="1"/>
</dbReference>
<accession>A0A7W7ZR56</accession>
<dbReference type="Proteomes" id="UP000584867">
    <property type="component" value="Unassembled WGS sequence"/>
</dbReference>
<protein>
    <recommendedName>
        <fullName evidence="3">DUF4276 domain-containing protein</fullName>
    </recommendedName>
</protein>
<dbReference type="AlphaFoldDB" id="A0A7W7ZR56"/>
<proteinExistence type="predicted"/>
<evidence type="ECO:0000313" key="2">
    <source>
        <dbReference type="Proteomes" id="UP000584867"/>
    </source>
</evidence>
<gene>
    <name evidence="1" type="ORF">HDF15_002642</name>
</gene>
<dbReference type="InterPro" id="IPR025455">
    <property type="entry name" value="DUF4276"/>
</dbReference>
<dbReference type="EMBL" id="JACHIO010000010">
    <property type="protein sequence ID" value="MBB5064288.1"/>
    <property type="molecule type" value="Genomic_DNA"/>
</dbReference>
<organism evidence="1 2">
    <name type="scientific">Granulicella mallensis</name>
    <dbReference type="NCBI Taxonomy" id="940614"/>
    <lineage>
        <taxon>Bacteria</taxon>
        <taxon>Pseudomonadati</taxon>
        <taxon>Acidobacteriota</taxon>
        <taxon>Terriglobia</taxon>
        <taxon>Terriglobales</taxon>
        <taxon>Acidobacteriaceae</taxon>
        <taxon>Granulicella</taxon>
    </lineage>
</organism>